<keyword evidence="3" id="KW-1185">Reference proteome</keyword>
<organism evidence="2 3">
    <name type="scientific">Mycobacterium talmoniae</name>
    <dbReference type="NCBI Taxonomy" id="1858794"/>
    <lineage>
        <taxon>Bacteria</taxon>
        <taxon>Bacillati</taxon>
        <taxon>Actinomycetota</taxon>
        <taxon>Actinomycetes</taxon>
        <taxon>Mycobacteriales</taxon>
        <taxon>Mycobacteriaceae</taxon>
        <taxon>Mycobacterium</taxon>
    </lineage>
</organism>
<evidence type="ECO:0000259" key="1">
    <source>
        <dbReference type="Pfam" id="PF12697"/>
    </source>
</evidence>
<keyword evidence="2" id="KW-0378">Hydrolase</keyword>
<sequence length="296" mass="31189">MTTPAPQPRVVNAGGVPMSALLAEAPQPRAVLVALHGGGTTSAYFDCPGQPRLSLLRTGAALGYTVIALDRPGYGSSAPYPEALGDPEQRVALAYTAIEKVLGDRPRGAGVFVLAHSNGCELALRMAADDRGADLLGLELAGTGLRYHPAAAEVLRTARPDHRPAGLRELLWEPVRLYPTEVLGGVTNAATGAPYEAAMVSDWPRRDFPALAGQVRVPVRFSFAEHEKVWRSDPAARADIGALFTAAPRFAVHEQADAGHNLSLGWAAAAYHLSVLSFVEQCVVASTTTDVDLEAG</sequence>
<dbReference type="Gene3D" id="3.40.50.1820">
    <property type="entry name" value="alpha/beta hydrolase"/>
    <property type="match status" value="1"/>
</dbReference>
<dbReference type="InterPro" id="IPR000073">
    <property type="entry name" value="AB_hydrolase_1"/>
</dbReference>
<evidence type="ECO:0000313" key="2">
    <source>
        <dbReference type="EMBL" id="OHV06403.1"/>
    </source>
</evidence>
<dbReference type="RefSeq" id="WP_071020655.1">
    <property type="nucleotide sequence ID" value="NZ_MLQM01000005.1"/>
</dbReference>
<proteinExistence type="predicted"/>
<dbReference type="SUPFAM" id="SSF53474">
    <property type="entry name" value="alpha/beta-Hydrolases"/>
    <property type="match status" value="1"/>
</dbReference>
<dbReference type="InterPro" id="IPR029058">
    <property type="entry name" value="AB_hydrolase_fold"/>
</dbReference>
<reference evidence="2 3" key="1">
    <citation type="submission" date="2016-10" db="EMBL/GenBank/DDBJ databases">
        <title>Genome sequence of Mycobacterium talmonii.</title>
        <authorList>
            <person name="Greninger A.L."/>
            <person name="Elliott B."/>
            <person name="Vasireddy S."/>
            <person name="Vasireddy R."/>
        </authorList>
    </citation>
    <scope>NUCLEOTIDE SEQUENCE [LARGE SCALE GENOMIC DNA]</scope>
    <source>
        <strain evidence="3">NE-TNMC-100812</strain>
    </source>
</reference>
<dbReference type="AlphaFoldDB" id="A0A1S1NPY2"/>
<dbReference type="Proteomes" id="UP000179734">
    <property type="component" value="Unassembled WGS sequence"/>
</dbReference>
<name>A0A1S1NPY2_9MYCO</name>
<feature type="domain" description="AB hydrolase-1" evidence="1">
    <location>
        <begin position="32"/>
        <end position="262"/>
    </location>
</feature>
<gene>
    <name evidence="2" type="ORF">BKN37_02185</name>
</gene>
<comment type="caution">
    <text evidence="2">The sequence shown here is derived from an EMBL/GenBank/DDBJ whole genome shotgun (WGS) entry which is preliminary data.</text>
</comment>
<evidence type="ECO:0000313" key="3">
    <source>
        <dbReference type="Proteomes" id="UP000179734"/>
    </source>
</evidence>
<dbReference type="GO" id="GO:0016787">
    <property type="term" value="F:hydrolase activity"/>
    <property type="evidence" value="ECO:0007669"/>
    <property type="project" value="UniProtKB-KW"/>
</dbReference>
<accession>A0A1S1NPY2</accession>
<dbReference type="Pfam" id="PF12697">
    <property type="entry name" value="Abhydrolase_6"/>
    <property type="match status" value="1"/>
</dbReference>
<dbReference type="EMBL" id="MLQM01000005">
    <property type="protein sequence ID" value="OHV06403.1"/>
    <property type="molecule type" value="Genomic_DNA"/>
</dbReference>
<protein>
    <submittedName>
        <fullName evidence="2">Alpha/beta hydrolase</fullName>
    </submittedName>
</protein>